<sequence length="210" mass="23441">MALASYAALKASVARRLGREGDVALESELDDYIDLAEARFQRELRLRAQEQRATATLDQAYLDLPADFLELRSIQLNADPVGSLDCVSPEIIDRSYPQGTAARPRVYAILGSALQFAPPPDQDYQVEIDYWKRFEALSDSITTNWLLANAPDVYLFATLAEAAQATGDSALWQEYEARLAAALDKLKVFDRRASYSGATLRVRPRPQNVR</sequence>
<dbReference type="AlphaFoldDB" id="A0A5J6MMH6"/>
<keyword evidence="2" id="KW-1185">Reference proteome</keyword>
<gene>
    <name evidence="1" type="ORF">FRZ44_38760</name>
</gene>
<evidence type="ECO:0000313" key="1">
    <source>
        <dbReference type="EMBL" id="QEX18569.1"/>
    </source>
</evidence>
<dbReference type="Proteomes" id="UP000326202">
    <property type="component" value="Chromosome"/>
</dbReference>
<proteinExistence type="predicted"/>
<organism evidence="1 2">
    <name type="scientific">Hypericibacter terrae</name>
    <dbReference type="NCBI Taxonomy" id="2602015"/>
    <lineage>
        <taxon>Bacteria</taxon>
        <taxon>Pseudomonadati</taxon>
        <taxon>Pseudomonadota</taxon>
        <taxon>Alphaproteobacteria</taxon>
        <taxon>Rhodospirillales</taxon>
        <taxon>Dongiaceae</taxon>
        <taxon>Hypericibacter</taxon>
    </lineage>
</organism>
<dbReference type="KEGG" id="htq:FRZ44_38760"/>
<dbReference type="RefSeq" id="WP_151178715.1">
    <property type="nucleotide sequence ID" value="NZ_CP042906.1"/>
</dbReference>
<evidence type="ECO:0000313" key="2">
    <source>
        <dbReference type="Proteomes" id="UP000326202"/>
    </source>
</evidence>
<name>A0A5J6MMH6_9PROT</name>
<protein>
    <submittedName>
        <fullName evidence="1">Uncharacterized protein</fullName>
    </submittedName>
</protein>
<dbReference type="InterPro" id="IPR056209">
    <property type="entry name" value="SU10_adaptor"/>
</dbReference>
<dbReference type="EMBL" id="CP042906">
    <property type="protein sequence ID" value="QEX18569.1"/>
    <property type="molecule type" value="Genomic_DNA"/>
</dbReference>
<accession>A0A5J6MMH6</accession>
<reference evidence="1 2" key="1">
    <citation type="submission" date="2019-08" db="EMBL/GenBank/DDBJ databases">
        <title>Hyperibacter terrae gen. nov., sp. nov. and Hyperibacter viscosus sp. nov., two new members in the family Rhodospirillaceae isolated from the rhizosphere of Hypericum perforatum.</title>
        <authorList>
            <person name="Noviana Z."/>
        </authorList>
    </citation>
    <scope>NUCLEOTIDE SEQUENCE [LARGE SCALE GENOMIC DNA]</scope>
    <source>
        <strain evidence="1 2">R5913</strain>
    </source>
</reference>
<dbReference type="OrthoDB" id="7366738at2"/>
<dbReference type="Pfam" id="PF24175">
    <property type="entry name" value="SU10_adaptor"/>
    <property type="match status" value="1"/>
</dbReference>